<reference evidence="1 4" key="1">
    <citation type="submission" date="2015-02" db="EMBL/GenBank/DDBJ databases">
        <title>Whole genome sequencing of multiple isolates of three species of pepper and tomato-infecting xanthomonads reveals genetic diversity in field strains and pinpoints effectors responsible for host specificity.</title>
        <authorList>
            <person name="Schwartz A."/>
            <person name="Dahlbeck D."/>
            <person name="Staskawicz B."/>
            <person name="Bart R."/>
            <person name="Potnis N."/>
            <person name="Minsavage G."/>
            <person name="Timilsina S."/>
            <person name="Goss E."/>
            <person name="Jones J."/>
            <person name="Vallad G."/>
            <person name="Barak J."/>
            <person name="Miller S."/>
            <person name="Ritchie D."/>
            <person name="Martins J.Jr."/>
            <person name="Patane J.S."/>
            <person name="Setubal J.C."/>
        </authorList>
    </citation>
    <scope>NUCLEOTIDE SEQUENCE [LARGE SCALE GENOMIC DNA]</scope>
    <source>
        <strain evidence="1 4">Xp3-15</strain>
    </source>
</reference>
<evidence type="ECO:0000313" key="2">
    <source>
        <dbReference type="EMBL" id="NEL77678.1"/>
    </source>
</evidence>
<dbReference type="RefSeq" id="WP_017165060.1">
    <property type="nucleotide sequence ID" value="NZ_CP116309.1"/>
</dbReference>
<evidence type="ECO:0000313" key="3">
    <source>
        <dbReference type="EMBL" id="RXD52194.1"/>
    </source>
</evidence>
<organism evidence="2 6">
    <name type="scientific">Xanthomonas perforans</name>
    <dbReference type="NCBI Taxonomy" id="442694"/>
    <lineage>
        <taxon>Bacteria</taxon>
        <taxon>Pseudomonadati</taxon>
        <taxon>Pseudomonadota</taxon>
        <taxon>Gammaproteobacteria</taxon>
        <taxon>Lysobacterales</taxon>
        <taxon>Lysobacteraceae</taxon>
        <taxon>Xanthomonas</taxon>
    </lineage>
</organism>
<dbReference type="Proteomes" id="UP000471082">
    <property type="component" value="Unassembled WGS sequence"/>
</dbReference>
<protein>
    <recommendedName>
        <fullName evidence="7">Protein phosphatase 2C domain-containing protein</fullName>
    </recommendedName>
</protein>
<proteinExistence type="predicted"/>
<dbReference type="Proteomes" id="UP000289372">
    <property type="component" value="Unassembled WGS sequence"/>
</dbReference>
<evidence type="ECO:0000313" key="4">
    <source>
        <dbReference type="Proteomes" id="UP000035369"/>
    </source>
</evidence>
<name>A0A6P0F8J0_XANPE</name>
<comment type="caution">
    <text evidence="2">The sequence shown here is derived from an EMBL/GenBank/DDBJ whole genome shotgun (WGS) entry which is preliminary data.</text>
</comment>
<dbReference type="EMBL" id="JZUY01000013">
    <property type="protein sequence ID" value="KLC11749.1"/>
    <property type="molecule type" value="Genomic_DNA"/>
</dbReference>
<dbReference type="InterPro" id="IPR036457">
    <property type="entry name" value="PPM-type-like_dom_sf"/>
</dbReference>
<gene>
    <name evidence="3" type="ORF">DB769_15450</name>
    <name evidence="2" type="ORF">G3W61_15690</name>
    <name evidence="1" type="ORF">XP315_00540</name>
</gene>
<dbReference type="EMBL" id="JAAGYU010000074">
    <property type="protein sequence ID" value="NEL77678.1"/>
    <property type="molecule type" value="Genomic_DNA"/>
</dbReference>
<evidence type="ECO:0000313" key="1">
    <source>
        <dbReference type="EMBL" id="KLC11749.1"/>
    </source>
</evidence>
<reference evidence="2 6" key="3">
    <citation type="submission" date="2019-11" db="EMBL/GenBank/DDBJ databases">
        <title>Genome-resolved metagenomics to study the prevalence of co-infection and intraspecific heterogeneity among plant pathogen metapopulations.</title>
        <authorList>
            <person name="Newberry E."/>
            <person name="Bhandari R."/>
            <person name="Kemble J."/>
            <person name="Sikora E."/>
            <person name="Potnis N."/>
        </authorList>
    </citation>
    <scope>NUCLEOTIDE SEQUENCE [LARGE SCALE GENOMIC DNA]</scope>
    <source>
        <strain evidence="2">Xp_Tom_Tuscaloosa_18b</strain>
    </source>
</reference>
<dbReference type="SUPFAM" id="SSF81606">
    <property type="entry name" value="PP2C-like"/>
    <property type="match status" value="1"/>
</dbReference>
<dbReference type="EMBL" id="PUUL01000090">
    <property type="protein sequence ID" value="RXD52194.1"/>
    <property type="molecule type" value="Genomic_DNA"/>
</dbReference>
<evidence type="ECO:0000313" key="5">
    <source>
        <dbReference type="Proteomes" id="UP000289372"/>
    </source>
</evidence>
<evidence type="ECO:0000313" key="6">
    <source>
        <dbReference type="Proteomes" id="UP000471082"/>
    </source>
</evidence>
<keyword evidence="4" id="KW-1185">Reference proteome</keyword>
<dbReference type="AlphaFoldDB" id="A0A6P0F8J0"/>
<sequence length="248" mass="27148">MPIQILFDGSVAKHLDAPEANEDAYRLAAASGRIVLSDGASESFDAKNWAALLVDQFLEHPANLSDAIATSTRQYEALHDAPNLSWSKAAAYERGSFGTLLVAQDEAEQLRIRVTAIGDSFAALTDGEQMLACAPYQSSEQFSLHPTLISTKPDLNALLFDDGSGIRTEVVWPYETHGYRLLLCMTDALAAWLLEHQERSDPTALERLHAVRELEELVSLVEEQRAKGSMRRDDTTLIIAALTGAGHL</sequence>
<evidence type="ECO:0008006" key="7">
    <source>
        <dbReference type="Google" id="ProtNLM"/>
    </source>
</evidence>
<accession>A0A6P0F8J0</accession>
<reference evidence="3 5" key="2">
    <citation type="submission" date="2018-02" db="EMBL/GenBank/DDBJ databases">
        <title>Characterization of Xanthomonas diversity in transplant houses and field plants.</title>
        <authorList>
            <person name="Abrahamian P."/>
            <person name="Timilsina S."/>
            <person name="Minsavage G.V."/>
            <person name="Goss E.M."/>
            <person name="Jones J.B."/>
            <person name="Vallad G.E."/>
        </authorList>
    </citation>
    <scope>NUCLEOTIDE SEQUENCE [LARGE SCALE GENOMIC DNA]</scope>
    <source>
        <strain evidence="3 5">GEV2132</strain>
    </source>
</reference>
<dbReference type="Proteomes" id="UP000035369">
    <property type="component" value="Unassembled WGS sequence"/>
</dbReference>